<keyword evidence="1" id="KW-0472">Membrane</keyword>
<comment type="caution">
    <text evidence="3">The sequence shown here is derived from an EMBL/GenBank/DDBJ whole genome shotgun (WGS) entry which is preliminary data.</text>
</comment>
<sequence length="227" mass="24525">MITFAEHKKAKSFLKLALAFCLAAGLILSLSGCALDAPTDTGGIASAPTETPENKVNPSQDADSSFLYDTSISELQSSSANILDGQTLQIEGEVIGDMRHVDYDASHYWITLQSKEKDKYNTITVYCSNVTTSMIDTYGAYGRRGTTLQIRGVFHIACPDHDGLPDFHAESTTVKAKGNTVNPPFSPDGLTIGIMMLLIGGVMIATYAVMAKKTKAERTEIDDEDDE</sequence>
<keyword evidence="4" id="KW-1185">Reference proteome</keyword>
<reference evidence="3" key="1">
    <citation type="submission" date="2023-07" db="EMBL/GenBank/DDBJ databases">
        <title>Between Cages and Wild: Unraveling the Impact of Captivity on Animal Microbiomes and Antimicrobial Resistance.</title>
        <authorList>
            <person name="Schmartz G.P."/>
            <person name="Rehner J."/>
            <person name="Schuff M.J."/>
            <person name="Becker S.L."/>
            <person name="Kravczyk M."/>
            <person name="Gurevich A."/>
            <person name="Francke R."/>
            <person name="Mueller R."/>
            <person name="Keller V."/>
            <person name="Keller A."/>
        </authorList>
    </citation>
    <scope>NUCLEOTIDE SEQUENCE</scope>
    <source>
        <strain evidence="3">S12M_St_49</strain>
    </source>
</reference>
<dbReference type="EMBL" id="JAUMVS010000007">
    <property type="protein sequence ID" value="MDO4841246.1"/>
    <property type="molecule type" value="Genomic_DNA"/>
</dbReference>
<dbReference type="Proteomes" id="UP001168575">
    <property type="component" value="Unassembled WGS sequence"/>
</dbReference>
<evidence type="ECO:0000256" key="1">
    <source>
        <dbReference type="SAM" id="Phobius"/>
    </source>
</evidence>
<name>A0AA43RI34_9ACTN</name>
<keyword evidence="1" id="KW-0812">Transmembrane</keyword>
<feature type="signal peptide" evidence="2">
    <location>
        <begin position="1"/>
        <end position="36"/>
    </location>
</feature>
<evidence type="ECO:0000313" key="4">
    <source>
        <dbReference type="Proteomes" id="UP001168575"/>
    </source>
</evidence>
<evidence type="ECO:0000256" key="2">
    <source>
        <dbReference type="SAM" id="SignalP"/>
    </source>
</evidence>
<proteinExistence type="predicted"/>
<keyword evidence="3" id="KW-0378">Hydrolase</keyword>
<protein>
    <submittedName>
        <fullName evidence="3">Hydrolase</fullName>
    </submittedName>
</protein>
<feature type="chain" id="PRO_5041255221" evidence="2">
    <location>
        <begin position="37"/>
        <end position="227"/>
    </location>
</feature>
<keyword evidence="2" id="KW-0732">Signal</keyword>
<evidence type="ECO:0000313" key="3">
    <source>
        <dbReference type="EMBL" id="MDO4841246.1"/>
    </source>
</evidence>
<dbReference type="AlphaFoldDB" id="A0AA43RI34"/>
<dbReference type="GO" id="GO:0016787">
    <property type="term" value="F:hydrolase activity"/>
    <property type="evidence" value="ECO:0007669"/>
    <property type="project" value="UniProtKB-KW"/>
</dbReference>
<gene>
    <name evidence="3" type="ORF">Q3982_01020</name>
</gene>
<keyword evidence="1" id="KW-1133">Transmembrane helix</keyword>
<organism evidence="3 4">
    <name type="scientific">Phoenicibacter congonensis</name>
    <dbReference type="NCBI Taxonomy" id="1944646"/>
    <lineage>
        <taxon>Bacteria</taxon>
        <taxon>Bacillati</taxon>
        <taxon>Actinomycetota</taxon>
        <taxon>Coriobacteriia</taxon>
        <taxon>Eggerthellales</taxon>
        <taxon>Eggerthellaceae</taxon>
        <taxon>Phoenicibacter</taxon>
    </lineage>
</organism>
<feature type="transmembrane region" description="Helical" evidence="1">
    <location>
        <begin position="189"/>
        <end position="210"/>
    </location>
</feature>
<accession>A0AA43RI34</accession>